<protein>
    <submittedName>
        <fullName evidence="1">Uncharacterized protein</fullName>
    </submittedName>
</protein>
<organism evidence="1 2">
    <name type="scientific">Zea mays</name>
    <name type="common">Maize</name>
    <dbReference type="NCBI Taxonomy" id="4577"/>
    <lineage>
        <taxon>Eukaryota</taxon>
        <taxon>Viridiplantae</taxon>
        <taxon>Streptophyta</taxon>
        <taxon>Embryophyta</taxon>
        <taxon>Tracheophyta</taxon>
        <taxon>Spermatophyta</taxon>
        <taxon>Magnoliopsida</taxon>
        <taxon>Liliopsida</taxon>
        <taxon>Poales</taxon>
        <taxon>Poaceae</taxon>
        <taxon>PACMAD clade</taxon>
        <taxon>Panicoideae</taxon>
        <taxon>Andropogonodae</taxon>
        <taxon>Andropogoneae</taxon>
        <taxon>Tripsacinae</taxon>
        <taxon>Zea</taxon>
    </lineage>
</organism>
<gene>
    <name evidence="1" type="ORF">Zm00014a_029000</name>
</gene>
<evidence type="ECO:0000313" key="2">
    <source>
        <dbReference type="Proteomes" id="UP000251960"/>
    </source>
</evidence>
<sequence length="72" mass="8257">MIIWVLDAHKSKRQWHCHHLESSLWQQQQNRKCIERGQITVNRVCTGEQKVDSPTEALPSGSSVVMNRICSG</sequence>
<evidence type="ECO:0000313" key="1">
    <source>
        <dbReference type="EMBL" id="PWZ44021.1"/>
    </source>
</evidence>
<accession>A0A3L6G688</accession>
<name>A0A3L6G688_MAIZE</name>
<proteinExistence type="predicted"/>
<comment type="caution">
    <text evidence="1">The sequence shown here is derived from an EMBL/GenBank/DDBJ whole genome shotgun (WGS) entry which is preliminary data.</text>
</comment>
<dbReference type="EMBL" id="NCVQ01000002">
    <property type="protein sequence ID" value="PWZ44021.1"/>
    <property type="molecule type" value="Genomic_DNA"/>
</dbReference>
<reference evidence="1 2" key="1">
    <citation type="journal article" date="2018" name="Nat. Genet.">
        <title>Extensive intraspecific gene order and gene structural variations between Mo17 and other maize genomes.</title>
        <authorList>
            <person name="Sun S."/>
            <person name="Zhou Y."/>
            <person name="Chen J."/>
            <person name="Shi J."/>
            <person name="Zhao H."/>
            <person name="Zhao H."/>
            <person name="Song W."/>
            <person name="Zhang M."/>
            <person name="Cui Y."/>
            <person name="Dong X."/>
            <person name="Liu H."/>
            <person name="Ma X."/>
            <person name="Jiao Y."/>
            <person name="Wang B."/>
            <person name="Wei X."/>
            <person name="Stein J.C."/>
            <person name="Glaubitz J.C."/>
            <person name="Lu F."/>
            <person name="Yu G."/>
            <person name="Liang C."/>
            <person name="Fengler K."/>
            <person name="Li B."/>
            <person name="Rafalski A."/>
            <person name="Schnable P.S."/>
            <person name="Ware D.H."/>
            <person name="Buckler E.S."/>
            <person name="Lai J."/>
        </authorList>
    </citation>
    <scope>NUCLEOTIDE SEQUENCE [LARGE SCALE GENOMIC DNA]</scope>
    <source>
        <strain evidence="2">cv. Missouri 17</strain>
        <tissue evidence="1">Seedling</tissue>
    </source>
</reference>
<dbReference type="AlphaFoldDB" id="A0A3L6G688"/>
<dbReference type="Proteomes" id="UP000251960">
    <property type="component" value="Chromosome 10"/>
</dbReference>